<name>A0AAV1RH53_9ROSI</name>
<sequence>MLWLTKQRKLLADSIYRVISSSRLLSFFGNNGRWKGSMAQVKLSRYGHMLKFFSTGNIQSWEFVSDDLKESIFYYLLDKRSRYRTGHHSRMVGREMILEERGDQVLKRKGCFEKLGWSVIERDFHESFLLWYIATRYRLNEDYSDSIHCKMSRSLSDYLMYLWSDLPFLLPEELVEAKYKQIFKTYPDARKLASLLHLVLNAWIRFRLEELRSNSGKQC</sequence>
<comment type="caution">
    <text evidence="1">The sequence shown here is derived from an EMBL/GenBank/DDBJ whole genome shotgun (WGS) entry which is preliminary data.</text>
</comment>
<keyword evidence="2" id="KW-1185">Reference proteome</keyword>
<dbReference type="AlphaFoldDB" id="A0AAV1RH53"/>
<evidence type="ECO:0000313" key="2">
    <source>
        <dbReference type="Proteomes" id="UP001314170"/>
    </source>
</evidence>
<reference evidence="1 2" key="1">
    <citation type="submission" date="2024-01" db="EMBL/GenBank/DDBJ databases">
        <authorList>
            <person name="Waweru B."/>
        </authorList>
    </citation>
    <scope>NUCLEOTIDE SEQUENCE [LARGE SCALE GENOMIC DNA]</scope>
</reference>
<proteinExistence type="predicted"/>
<gene>
    <name evidence="1" type="ORF">DCAF_LOCUS10051</name>
</gene>
<dbReference type="Proteomes" id="UP001314170">
    <property type="component" value="Unassembled WGS sequence"/>
</dbReference>
<organism evidence="1 2">
    <name type="scientific">Dovyalis caffra</name>
    <dbReference type="NCBI Taxonomy" id="77055"/>
    <lineage>
        <taxon>Eukaryota</taxon>
        <taxon>Viridiplantae</taxon>
        <taxon>Streptophyta</taxon>
        <taxon>Embryophyta</taxon>
        <taxon>Tracheophyta</taxon>
        <taxon>Spermatophyta</taxon>
        <taxon>Magnoliopsida</taxon>
        <taxon>eudicotyledons</taxon>
        <taxon>Gunneridae</taxon>
        <taxon>Pentapetalae</taxon>
        <taxon>rosids</taxon>
        <taxon>fabids</taxon>
        <taxon>Malpighiales</taxon>
        <taxon>Salicaceae</taxon>
        <taxon>Flacourtieae</taxon>
        <taxon>Dovyalis</taxon>
    </lineage>
</organism>
<accession>A0AAV1RH53</accession>
<dbReference type="EMBL" id="CAWUPB010000950">
    <property type="protein sequence ID" value="CAK7334693.1"/>
    <property type="molecule type" value="Genomic_DNA"/>
</dbReference>
<protein>
    <submittedName>
        <fullName evidence="1">Uncharacterized protein</fullName>
    </submittedName>
</protein>
<evidence type="ECO:0000313" key="1">
    <source>
        <dbReference type="EMBL" id="CAK7334693.1"/>
    </source>
</evidence>
<dbReference type="PANTHER" id="PTHR31325">
    <property type="entry name" value="OS01G0798800 PROTEIN-RELATED"/>
    <property type="match status" value="1"/>
</dbReference>